<dbReference type="AlphaFoldDB" id="A0A540M8M6"/>
<dbReference type="PANTHER" id="PTHR24559:SF444">
    <property type="entry name" value="REVERSE TRANSCRIPTASE DOMAIN-CONTAINING PROTEIN"/>
    <property type="match status" value="1"/>
</dbReference>
<dbReference type="InterPro" id="IPR000477">
    <property type="entry name" value="RT_dom"/>
</dbReference>
<comment type="caution">
    <text evidence="2">The sequence shown here is derived from an EMBL/GenBank/DDBJ whole genome shotgun (WGS) entry which is preliminary data.</text>
</comment>
<dbReference type="SUPFAM" id="SSF56672">
    <property type="entry name" value="DNA/RNA polymerases"/>
    <property type="match status" value="1"/>
</dbReference>
<name>A0A540M8M6_MALBA</name>
<evidence type="ECO:0000313" key="2">
    <source>
        <dbReference type="EMBL" id="TQD95066.1"/>
    </source>
</evidence>
<dbReference type="InterPro" id="IPR043502">
    <property type="entry name" value="DNA/RNA_pol_sf"/>
</dbReference>
<dbReference type="EMBL" id="VIEB01000327">
    <property type="protein sequence ID" value="TQD95066.1"/>
    <property type="molecule type" value="Genomic_DNA"/>
</dbReference>
<dbReference type="STRING" id="106549.A0A540M8M6"/>
<protein>
    <recommendedName>
        <fullName evidence="1">Reverse transcriptase domain-containing protein</fullName>
    </recommendedName>
</protein>
<reference evidence="2 3" key="1">
    <citation type="journal article" date="2019" name="G3 (Bethesda)">
        <title>Sequencing of a Wild Apple (Malus baccata) Genome Unravels the Differences Between Cultivated and Wild Apple Species Regarding Disease Resistance and Cold Tolerance.</title>
        <authorList>
            <person name="Chen X."/>
        </authorList>
    </citation>
    <scope>NUCLEOTIDE SEQUENCE [LARGE SCALE GENOMIC DNA]</scope>
    <source>
        <strain evidence="3">cv. Shandingzi</strain>
        <tissue evidence="2">Leaves</tissue>
    </source>
</reference>
<feature type="domain" description="Reverse transcriptase" evidence="1">
    <location>
        <begin position="10"/>
        <end position="66"/>
    </location>
</feature>
<keyword evidence="3" id="KW-1185">Reference proteome</keyword>
<proteinExistence type="predicted"/>
<sequence>MPISDLLIDAAANHAILSFLDGHAGYNQIFIAEVDVHKTAFRCPGALGTYEWVVMPFGLKNASATY</sequence>
<organism evidence="2 3">
    <name type="scientific">Malus baccata</name>
    <name type="common">Siberian crab apple</name>
    <name type="synonym">Pyrus baccata</name>
    <dbReference type="NCBI Taxonomy" id="106549"/>
    <lineage>
        <taxon>Eukaryota</taxon>
        <taxon>Viridiplantae</taxon>
        <taxon>Streptophyta</taxon>
        <taxon>Embryophyta</taxon>
        <taxon>Tracheophyta</taxon>
        <taxon>Spermatophyta</taxon>
        <taxon>Magnoliopsida</taxon>
        <taxon>eudicotyledons</taxon>
        <taxon>Gunneridae</taxon>
        <taxon>Pentapetalae</taxon>
        <taxon>rosids</taxon>
        <taxon>fabids</taxon>
        <taxon>Rosales</taxon>
        <taxon>Rosaceae</taxon>
        <taxon>Amygdaloideae</taxon>
        <taxon>Maleae</taxon>
        <taxon>Malus</taxon>
    </lineage>
</organism>
<dbReference type="Proteomes" id="UP000315295">
    <property type="component" value="Unassembled WGS sequence"/>
</dbReference>
<dbReference type="InterPro" id="IPR043128">
    <property type="entry name" value="Rev_trsase/Diguanyl_cyclase"/>
</dbReference>
<dbReference type="Gene3D" id="3.10.10.10">
    <property type="entry name" value="HIV Type 1 Reverse Transcriptase, subunit A, domain 1"/>
    <property type="match status" value="1"/>
</dbReference>
<dbReference type="Gene3D" id="3.30.70.270">
    <property type="match status" value="1"/>
</dbReference>
<evidence type="ECO:0000313" key="3">
    <source>
        <dbReference type="Proteomes" id="UP000315295"/>
    </source>
</evidence>
<evidence type="ECO:0000259" key="1">
    <source>
        <dbReference type="Pfam" id="PF00078"/>
    </source>
</evidence>
<dbReference type="Pfam" id="PF00078">
    <property type="entry name" value="RVT_1"/>
    <property type="match status" value="1"/>
</dbReference>
<accession>A0A540M8M6</accession>
<dbReference type="InterPro" id="IPR053134">
    <property type="entry name" value="RNA-dir_DNA_polymerase"/>
</dbReference>
<gene>
    <name evidence="2" type="ORF">C1H46_019334</name>
</gene>
<dbReference type="PANTHER" id="PTHR24559">
    <property type="entry name" value="TRANSPOSON TY3-I GAG-POL POLYPROTEIN"/>
    <property type="match status" value="1"/>
</dbReference>